<feature type="region of interest" description="Disordered" evidence="1">
    <location>
        <begin position="28"/>
        <end position="64"/>
    </location>
</feature>
<protein>
    <submittedName>
        <fullName evidence="2">Uncharacterized protein</fullName>
    </submittedName>
</protein>
<name>A0A843W3N7_COLES</name>
<feature type="compositionally biased region" description="Basic and acidic residues" evidence="1">
    <location>
        <begin position="53"/>
        <end position="64"/>
    </location>
</feature>
<proteinExistence type="predicted"/>
<reference evidence="2" key="1">
    <citation type="submission" date="2017-07" db="EMBL/GenBank/DDBJ databases">
        <title>Taro Niue Genome Assembly and Annotation.</title>
        <authorList>
            <person name="Atibalentja N."/>
            <person name="Keating K."/>
            <person name="Fields C.J."/>
        </authorList>
    </citation>
    <scope>NUCLEOTIDE SEQUENCE</scope>
    <source>
        <strain evidence="2">Niue_2</strain>
        <tissue evidence="2">Leaf</tissue>
    </source>
</reference>
<gene>
    <name evidence="2" type="ORF">Taro_037248</name>
</gene>
<evidence type="ECO:0000313" key="3">
    <source>
        <dbReference type="Proteomes" id="UP000652761"/>
    </source>
</evidence>
<dbReference type="Proteomes" id="UP000652761">
    <property type="component" value="Unassembled WGS sequence"/>
</dbReference>
<evidence type="ECO:0000256" key="1">
    <source>
        <dbReference type="SAM" id="MobiDB-lite"/>
    </source>
</evidence>
<sequence length="64" mass="6859">MTEDGGIPDLPQVHLLQGKNEDSSLQVALNNSKNGDGGEEAGCKRRLAAQGSAEEKKVVSWEHK</sequence>
<organism evidence="2 3">
    <name type="scientific">Colocasia esculenta</name>
    <name type="common">Wild taro</name>
    <name type="synonym">Arum esculentum</name>
    <dbReference type="NCBI Taxonomy" id="4460"/>
    <lineage>
        <taxon>Eukaryota</taxon>
        <taxon>Viridiplantae</taxon>
        <taxon>Streptophyta</taxon>
        <taxon>Embryophyta</taxon>
        <taxon>Tracheophyta</taxon>
        <taxon>Spermatophyta</taxon>
        <taxon>Magnoliopsida</taxon>
        <taxon>Liliopsida</taxon>
        <taxon>Araceae</taxon>
        <taxon>Aroideae</taxon>
        <taxon>Colocasieae</taxon>
        <taxon>Colocasia</taxon>
    </lineage>
</organism>
<dbReference type="AlphaFoldDB" id="A0A843W3N7"/>
<evidence type="ECO:0000313" key="2">
    <source>
        <dbReference type="EMBL" id="MQM04452.1"/>
    </source>
</evidence>
<keyword evidence="3" id="KW-1185">Reference proteome</keyword>
<comment type="caution">
    <text evidence="2">The sequence shown here is derived from an EMBL/GenBank/DDBJ whole genome shotgun (WGS) entry which is preliminary data.</text>
</comment>
<accession>A0A843W3N7</accession>
<dbReference type="EMBL" id="NMUH01003219">
    <property type="protein sequence ID" value="MQM04452.1"/>
    <property type="molecule type" value="Genomic_DNA"/>
</dbReference>